<feature type="compositionally biased region" description="Polar residues" evidence="1">
    <location>
        <begin position="158"/>
        <end position="169"/>
    </location>
</feature>
<feature type="compositionally biased region" description="Polar residues" evidence="1">
    <location>
        <begin position="350"/>
        <end position="359"/>
    </location>
</feature>
<organism evidence="2 3">
    <name type="scientific">Oesophagostomum dentatum</name>
    <name type="common">Nodular worm</name>
    <dbReference type="NCBI Taxonomy" id="61180"/>
    <lineage>
        <taxon>Eukaryota</taxon>
        <taxon>Metazoa</taxon>
        <taxon>Ecdysozoa</taxon>
        <taxon>Nematoda</taxon>
        <taxon>Chromadorea</taxon>
        <taxon>Rhabditida</taxon>
        <taxon>Rhabditina</taxon>
        <taxon>Rhabditomorpha</taxon>
        <taxon>Strongyloidea</taxon>
        <taxon>Strongylidae</taxon>
        <taxon>Oesophagostomum</taxon>
    </lineage>
</organism>
<feature type="region of interest" description="Disordered" evidence="1">
    <location>
        <begin position="501"/>
        <end position="650"/>
    </location>
</feature>
<feature type="compositionally biased region" description="Low complexity" evidence="1">
    <location>
        <begin position="273"/>
        <end position="283"/>
    </location>
</feature>
<feature type="compositionally biased region" description="Polar residues" evidence="1">
    <location>
        <begin position="628"/>
        <end position="640"/>
    </location>
</feature>
<feature type="compositionally biased region" description="Polar residues" evidence="1">
    <location>
        <begin position="547"/>
        <end position="568"/>
    </location>
</feature>
<evidence type="ECO:0000313" key="2">
    <source>
        <dbReference type="EMBL" id="KHJ98218.1"/>
    </source>
</evidence>
<feature type="compositionally biased region" description="Basic and acidic residues" evidence="1">
    <location>
        <begin position="454"/>
        <end position="464"/>
    </location>
</feature>
<proteinExistence type="predicted"/>
<feature type="region of interest" description="Disordered" evidence="1">
    <location>
        <begin position="350"/>
        <end position="423"/>
    </location>
</feature>
<feature type="region of interest" description="Disordered" evidence="1">
    <location>
        <begin position="158"/>
        <end position="182"/>
    </location>
</feature>
<feature type="compositionally biased region" description="Basic and acidic residues" evidence="1">
    <location>
        <begin position="666"/>
        <end position="679"/>
    </location>
</feature>
<feature type="region of interest" description="Disordered" evidence="1">
    <location>
        <begin position="127"/>
        <end position="146"/>
    </location>
</feature>
<dbReference type="Proteomes" id="UP000053660">
    <property type="component" value="Unassembled WGS sequence"/>
</dbReference>
<keyword evidence="3" id="KW-1185">Reference proteome</keyword>
<feature type="region of interest" description="Disordered" evidence="1">
    <location>
        <begin position="254"/>
        <end position="283"/>
    </location>
</feature>
<accession>A0A0B1TL08</accession>
<feature type="compositionally biased region" description="Basic and acidic residues" evidence="1">
    <location>
        <begin position="588"/>
        <end position="613"/>
    </location>
</feature>
<evidence type="ECO:0000313" key="3">
    <source>
        <dbReference type="Proteomes" id="UP000053660"/>
    </source>
</evidence>
<reference evidence="2 3" key="1">
    <citation type="submission" date="2014-03" db="EMBL/GenBank/DDBJ databases">
        <title>Draft genome of the hookworm Oesophagostomum dentatum.</title>
        <authorList>
            <person name="Mitreva M."/>
        </authorList>
    </citation>
    <scope>NUCLEOTIDE SEQUENCE [LARGE SCALE GENOMIC DNA]</scope>
    <source>
        <strain evidence="2 3">OD-Hann</strain>
    </source>
</reference>
<protein>
    <submittedName>
        <fullName evidence="2">Uncharacterized protein</fullName>
    </submittedName>
</protein>
<feature type="region of interest" description="Disordered" evidence="1">
    <location>
        <begin position="665"/>
        <end position="685"/>
    </location>
</feature>
<dbReference type="AlphaFoldDB" id="A0A0B1TL08"/>
<dbReference type="EMBL" id="KN549342">
    <property type="protein sequence ID" value="KHJ98218.1"/>
    <property type="molecule type" value="Genomic_DNA"/>
</dbReference>
<evidence type="ECO:0000256" key="1">
    <source>
        <dbReference type="SAM" id="MobiDB-lite"/>
    </source>
</evidence>
<dbReference type="OrthoDB" id="5866273at2759"/>
<gene>
    <name evidence="2" type="ORF">OESDEN_01813</name>
</gene>
<feature type="region of interest" description="Disordered" evidence="1">
    <location>
        <begin position="445"/>
        <end position="464"/>
    </location>
</feature>
<sequence>MSLYWERLLPNSSTPQNVNHSESGITTTADVQQNSANSNWDCINLGNVPPQQQQFHWAQQSGGNAGVDRSADAPEYDPYGAAVMGGYQQGTHNVVYPFQQQSEASSGRYTAASQSSSSQPVEQNYYYHQQQQPQQSPPPLACSPQPLTQQVQHTLIPTRQHAKISSLQEKQPEPQTIASPPLPPTSIISPTVASFTSPSFPLSSTGPQAYEPIPVPLAVISPAVVPSAFLTSQAVHYPPVVPFGLRSVAQNASQLTNGGTAGPSASAEVGRPRSSGNEVSSRRSSLSYLAVQPVLSVQYPGAAQVPSGAAVRTGDSAQVTPESTYSVDTFGSGISSTDQTGHLQSVNISSADTQQVQHQNSERTEDNWEDDWERTEHPETGAAREVTPSDVASQTQSEPPGYPSSFPDTPCATREGSVAPATDADSALHRSELGTDVARVAPVSATSTSVVGIQRHEETSRSQDHVPVAVAQVAPLRPEPESLQNAPIPVTQAPATQVTIPNEAAVAGASDPEPVDSPGTAATINDVPVHTNDPNVSVALSLPAEPSNRSQQTVQSPHATPEPTSAETMLSPVGIQATSTPNAVGDTKTVRSSEIRAENQNRESSSREPEDSHGQVNAHSGLAAAAEQSDSTTGSLSTRNGPERRSVQSRYRKFKEHFSGIMGRLDQYRAEPPRSEFRSSSRTGNPLMANAANRSAEHILWTLTFEWSTALWTPVIRLVADAYPSPQYIAASIKMIPE</sequence>
<name>A0A0B1TL08_OESDE</name>